<reference evidence="2" key="1">
    <citation type="submission" date="2021-03" db="EMBL/GenBank/DDBJ databases">
        <authorList>
            <consortium name="Genoscope - CEA"/>
            <person name="William W."/>
        </authorList>
    </citation>
    <scope>NUCLEOTIDE SEQUENCE</scope>
    <source>
        <strain evidence="2">Doubled-haploid Pahang</strain>
    </source>
</reference>
<feature type="non-terminal residue" evidence="2">
    <location>
        <position position="128"/>
    </location>
</feature>
<feature type="compositionally biased region" description="Basic and acidic residues" evidence="1">
    <location>
        <begin position="97"/>
        <end position="122"/>
    </location>
</feature>
<evidence type="ECO:0000313" key="2">
    <source>
        <dbReference type="EMBL" id="CAG1859280.1"/>
    </source>
</evidence>
<gene>
    <name evidence="2" type="ORF">GSMUA_295750.1</name>
</gene>
<name>A0A8D7B225_MUSAM</name>
<dbReference type="AlphaFoldDB" id="A0A8D7B225"/>
<accession>A0A8D7B225</accession>
<feature type="region of interest" description="Disordered" evidence="1">
    <location>
        <begin position="97"/>
        <end position="128"/>
    </location>
</feature>
<protein>
    <submittedName>
        <fullName evidence="2">(wild Malaysian banana) hypothetical protein</fullName>
    </submittedName>
</protein>
<evidence type="ECO:0000256" key="1">
    <source>
        <dbReference type="SAM" id="MobiDB-lite"/>
    </source>
</evidence>
<sequence>MMLWTRRKYLTWQGMVIAPWWSKPYSSSASLSSRTKSGWLRYSTGTTNRCGCSPSPPTLIPIHPFRIPSSSSPLRLPCPAMILCGKCRCIPTHVYPEREKEQQRARSKAEPKSKPDRSEQGKIKRRRV</sequence>
<organism evidence="2">
    <name type="scientific">Musa acuminata subsp. malaccensis</name>
    <name type="common">Wild banana</name>
    <name type="synonym">Musa malaccensis</name>
    <dbReference type="NCBI Taxonomy" id="214687"/>
    <lineage>
        <taxon>Eukaryota</taxon>
        <taxon>Viridiplantae</taxon>
        <taxon>Streptophyta</taxon>
        <taxon>Embryophyta</taxon>
        <taxon>Tracheophyta</taxon>
        <taxon>Spermatophyta</taxon>
        <taxon>Magnoliopsida</taxon>
        <taxon>Liliopsida</taxon>
        <taxon>Zingiberales</taxon>
        <taxon>Musaceae</taxon>
        <taxon>Musa</taxon>
    </lineage>
</organism>
<dbReference type="EMBL" id="HG996466">
    <property type="protein sequence ID" value="CAG1859280.1"/>
    <property type="molecule type" value="Genomic_DNA"/>
</dbReference>
<proteinExistence type="predicted"/>